<feature type="compositionally biased region" description="Polar residues" evidence="2">
    <location>
        <begin position="368"/>
        <end position="400"/>
    </location>
</feature>
<dbReference type="PANTHER" id="PTHR37984">
    <property type="entry name" value="PROTEIN CBG26694"/>
    <property type="match status" value="1"/>
</dbReference>
<feature type="region of interest" description="Disordered" evidence="2">
    <location>
        <begin position="368"/>
        <end position="449"/>
    </location>
</feature>
<dbReference type="PROSITE" id="PS50994">
    <property type="entry name" value="INTEGRASE"/>
    <property type="match status" value="1"/>
</dbReference>
<dbReference type="GO" id="GO:0003676">
    <property type="term" value="F:nucleic acid binding"/>
    <property type="evidence" value="ECO:0007669"/>
    <property type="project" value="InterPro"/>
</dbReference>
<dbReference type="Proteomes" id="UP000515204">
    <property type="component" value="Unplaced"/>
</dbReference>
<dbReference type="KEGG" id="dqu:106741722"/>
<dbReference type="Gene3D" id="1.10.340.70">
    <property type="match status" value="1"/>
</dbReference>
<dbReference type="InterPro" id="IPR001584">
    <property type="entry name" value="Integrase_cat-core"/>
</dbReference>
<dbReference type="EC" id="2.7.7.49" evidence="1"/>
<dbReference type="RefSeq" id="XP_014469485.1">
    <property type="nucleotide sequence ID" value="XM_014613999.1"/>
</dbReference>
<protein>
    <recommendedName>
        <fullName evidence="1">RNA-directed DNA polymerase</fullName>
        <ecNumber evidence="1">2.7.7.49</ecNumber>
    </recommendedName>
</protein>
<evidence type="ECO:0000256" key="1">
    <source>
        <dbReference type="ARBA" id="ARBA00012493"/>
    </source>
</evidence>
<evidence type="ECO:0000313" key="5">
    <source>
        <dbReference type="RefSeq" id="XP_014469485.1"/>
    </source>
</evidence>
<dbReference type="SUPFAM" id="SSF53098">
    <property type="entry name" value="Ribonuclease H-like"/>
    <property type="match status" value="1"/>
</dbReference>
<gene>
    <name evidence="5" type="primary">LOC106741722</name>
</gene>
<dbReference type="InterPro" id="IPR036397">
    <property type="entry name" value="RNaseH_sf"/>
</dbReference>
<accession>A0A6P3WTU2</accession>
<dbReference type="PANTHER" id="PTHR37984:SF15">
    <property type="entry name" value="INTEGRASE CATALYTIC DOMAIN-CONTAINING PROTEIN"/>
    <property type="match status" value="1"/>
</dbReference>
<evidence type="ECO:0000256" key="2">
    <source>
        <dbReference type="SAM" id="MobiDB-lite"/>
    </source>
</evidence>
<dbReference type="GO" id="GO:0003964">
    <property type="term" value="F:RNA-directed DNA polymerase activity"/>
    <property type="evidence" value="ECO:0007669"/>
    <property type="project" value="UniProtKB-EC"/>
</dbReference>
<evidence type="ECO:0000259" key="3">
    <source>
        <dbReference type="PROSITE" id="PS50994"/>
    </source>
</evidence>
<name>A0A6P3WTU2_DINQU</name>
<evidence type="ECO:0000313" key="4">
    <source>
        <dbReference type="Proteomes" id="UP000515204"/>
    </source>
</evidence>
<dbReference type="OrthoDB" id="7695055at2759"/>
<dbReference type="AlphaFoldDB" id="A0A6P3WTU2"/>
<organism evidence="4 5">
    <name type="scientific">Dinoponera quadriceps</name>
    <name type="common">South American ant</name>
    <dbReference type="NCBI Taxonomy" id="609295"/>
    <lineage>
        <taxon>Eukaryota</taxon>
        <taxon>Metazoa</taxon>
        <taxon>Ecdysozoa</taxon>
        <taxon>Arthropoda</taxon>
        <taxon>Hexapoda</taxon>
        <taxon>Insecta</taxon>
        <taxon>Pterygota</taxon>
        <taxon>Neoptera</taxon>
        <taxon>Endopterygota</taxon>
        <taxon>Hymenoptera</taxon>
        <taxon>Apocrita</taxon>
        <taxon>Aculeata</taxon>
        <taxon>Formicoidea</taxon>
        <taxon>Formicidae</taxon>
        <taxon>Ponerinae</taxon>
        <taxon>Ponerini</taxon>
        <taxon>Dinoponera</taxon>
    </lineage>
</organism>
<dbReference type="InterPro" id="IPR050951">
    <property type="entry name" value="Retrovirus_Pol_polyprotein"/>
</dbReference>
<feature type="domain" description="Integrase catalytic" evidence="3">
    <location>
        <begin position="120"/>
        <end position="283"/>
    </location>
</feature>
<dbReference type="GO" id="GO:0015074">
    <property type="term" value="P:DNA integration"/>
    <property type="evidence" value="ECO:0007669"/>
    <property type="project" value="InterPro"/>
</dbReference>
<dbReference type="Pfam" id="PF00665">
    <property type="entry name" value="rve"/>
    <property type="match status" value="1"/>
</dbReference>
<feature type="compositionally biased region" description="Polar residues" evidence="2">
    <location>
        <begin position="416"/>
        <end position="434"/>
    </location>
</feature>
<dbReference type="GeneID" id="106741722"/>
<keyword evidence="4" id="KW-1185">Reference proteome</keyword>
<reference evidence="5" key="1">
    <citation type="submission" date="2025-08" db="UniProtKB">
        <authorList>
            <consortium name="RefSeq"/>
        </authorList>
    </citation>
    <scope>IDENTIFICATION</scope>
</reference>
<dbReference type="Pfam" id="PF17921">
    <property type="entry name" value="Integrase_H2C2"/>
    <property type="match status" value="1"/>
</dbReference>
<dbReference type="Gene3D" id="3.30.420.10">
    <property type="entry name" value="Ribonuclease H-like superfamily/Ribonuclease H"/>
    <property type="match status" value="1"/>
</dbReference>
<proteinExistence type="predicted"/>
<dbReference type="InterPro" id="IPR041588">
    <property type="entry name" value="Integrase_H2C2"/>
</dbReference>
<sequence>MLNFAELSQAQAGDQELQHVLTSATTSLKLRKLTLGPENLEIYCDVSQNDIRPYVPETFRRQVFDLTHSLSHPSGRATTKIISQRYVWPSMSKDITRWASACEHCQRSKIGRHVHLQPKTFLNPDQRFDHVHIDLVGSLPPCQGYTYLLTLVDRFTRWSEAIPLRNITAANVATHFYSSWIARFGCPKFITTDRGSQFESALFNALAQLLGGKRIRTMPYHPAPNGILERWHRVLKTALRCHDSQDWLENLPTVLLGEFFIDEQHPEDHAFFLAPFKTHMQQLRPVPASHHCKQNTFVYKSLYTSSHVYLRNHAKKHTLNQAYSGPHKVIQRIDDRVFQIDINGCSANVSVENLKPAFLLREELSATPPASTLDSGGSSSPVTRQAPSQRLSQQSSASTTEAERPTLSPAAPQPSPIRQQTLLSHHNAVSPQATQQQQQHFTSVAPPADRKTKFVPSILKKKTSTNVSAVQAPIKHVRFNLKRRLL</sequence>
<dbReference type="InterPro" id="IPR012337">
    <property type="entry name" value="RNaseH-like_sf"/>
</dbReference>